<dbReference type="PANTHER" id="PTHR35335:SF1">
    <property type="entry name" value="UPF0716 PROTEIN FXSA"/>
    <property type="match status" value="1"/>
</dbReference>
<dbReference type="GO" id="GO:0016020">
    <property type="term" value="C:membrane"/>
    <property type="evidence" value="ECO:0007669"/>
    <property type="project" value="InterPro"/>
</dbReference>
<feature type="compositionally biased region" description="Basic and acidic residues" evidence="1">
    <location>
        <begin position="165"/>
        <end position="177"/>
    </location>
</feature>
<comment type="caution">
    <text evidence="3">The sequence shown here is derived from an EMBL/GenBank/DDBJ whole genome shotgun (WGS) entry which is preliminary data.</text>
</comment>
<accession>A0A545TRJ8</accession>
<dbReference type="OrthoDB" id="9792788at2"/>
<keyword evidence="2" id="KW-0472">Membrane</keyword>
<dbReference type="RefSeq" id="WP_142897022.1">
    <property type="nucleotide sequence ID" value="NZ_ML660055.1"/>
</dbReference>
<dbReference type="NCBIfam" id="NF008528">
    <property type="entry name" value="PRK11463.1-2"/>
    <property type="match status" value="1"/>
</dbReference>
<evidence type="ECO:0000313" key="4">
    <source>
        <dbReference type="Proteomes" id="UP000315252"/>
    </source>
</evidence>
<keyword evidence="2" id="KW-1133">Transmembrane helix</keyword>
<keyword evidence="4" id="KW-1185">Reference proteome</keyword>
<feature type="compositionally biased region" description="Basic and acidic residues" evidence="1">
    <location>
        <begin position="147"/>
        <end position="156"/>
    </location>
</feature>
<keyword evidence="2" id="KW-0812">Transmembrane</keyword>
<evidence type="ECO:0000256" key="2">
    <source>
        <dbReference type="SAM" id="Phobius"/>
    </source>
</evidence>
<name>A0A545TRJ8_9PROT</name>
<reference evidence="3 4" key="1">
    <citation type="submission" date="2019-06" db="EMBL/GenBank/DDBJ databases">
        <title>Whole genome sequence for Rhodospirillaceae sp. R148.</title>
        <authorList>
            <person name="Wang G."/>
        </authorList>
    </citation>
    <scope>NUCLEOTIDE SEQUENCE [LARGE SCALE GENOMIC DNA]</scope>
    <source>
        <strain evidence="3 4">R148</strain>
    </source>
</reference>
<dbReference type="AlphaFoldDB" id="A0A545TRJ8"/>
<sequence>MAILLLAAFIGVPLLEIAVFIEVGDRLGLWNTLAVVILTAIIGTWLLRIQGLAALERVRSQINQGVLPTKELFDGLCLLFAGALLLTPGFVTDTIGFALFVPQVRNVLRHWIGRRLELSMTASTMGRHPGGGMGEQPGKPGPHGSRHSSDRTRGGDIIEGEFEDMTEKGNSEPKTPDDQDPTPPMGRLN</sequence>
<gene>
    <name evidence="3" type="ORF">FKG95_14210</name>
</gene>
<evidence type="ECO:0000256" key="1">
    <source>
        <dbReference type="SAM" id="MobiDB-lite"/>
    </source>
</evidence>
<feature type="transmembrane region" description="Helical" evidence="2">
    <location>
        <begin position="30"/>
        <end position="55"/>
    </location>
</feature>
<dbReference type="Proteomes" id="UP000315252">
    <property type="component" value="Unassembled WGS sequence"/>
</dbReference>
<organism evidence="3 4">
    <name type="scientific">Denitrobaculum tricleocarpae</name>
    <dbReference type="NCBI Taxonomy" id="2591009"/>
    <lineage>
        <taxon>Bacteria</taxon>
        <taxon>Pseudomonadati</taxon>
        <taxon>Pseudomonadota</taxon>
        <taxon>Alphaproteobacteria</taxon>
        <taxon>Rhodospirillales</taxon>
        <taxon>Rhodospirillaceae</taxon>
        <taxon>Denitrobaculum</taxon>
    </lineage>
</organism>
<dbReference type="EMBL" id="VHSH01000004">
    <property type="protein sequence ID" value="TQV79842.1"/>
    <property type="molecule type" value="Genomic_DNA"/>
</dbReference>
<protein>
    <submittedName>
        <fullName evidence="3">FxsA family protein</fullName>
    </submittedName>
</protein>
<evidence type="ECO:0000313" key="3">
    <source>
        <dbReference type="EMBL" id="TQV79842.1"/>
    </source>
</evidence>
<dbReference type="Pfam" id="PF04186">
    <property type="entry name" value="FxsA"/>
    <property type="match status" value="1"/>
</dbReference>
<dbReference type="InterPro" id="IPR007313">
    <property type="entry name" value="FxsA"/>
</dbReference>
<feature type="transmembrane region" description="Helical" evidence="2">
    <location>
        <begin position="76"/>
        <end position="100"/>
    </location>
</feature>
<proteinExistence type="predicted"/>
<feature type="region of interest" description="Disordered" evidence="1">
    <location>
        <begin position="123"/>
        <end position="189"/>
    </location>
</feature>
<dbReference type="PANTHER" id="PTHR35335">
    <property type="entry name" value="UPF0716 PROTEIN FXSA"/>
    <property type="match status" value="1"/>
</dbReference>